<reference evidence="1" key="1">
    <citation type="submission" date="2014-09" db="EMBL/GenBank/DDBJ databases">
        <authorList>
            <person name="Magalhaes I.L.F."/>
            <person name="Oliveira U."/>
            <person name="Santos F.R."/>
            <person name="Vidigal T.H.D.A."/>
            <person name="Brescovit A.D."/>
            <person name="Santos A.J."/>
        </authorList>
    </citation>
    <scope>NUCLEOTIDE SEQUENCE</scope>
    <source>
        <tissue evidence="1">Shoot tissue taken approximately 20 cm above the soil surface</tissue>
    </source>
</reference>
<accession>A0A0A9E9R9</accession>
<name>A0A0A9E9R9_ARUDO</name>
<reference evidence="1" key="2">
    <citation type="journal article" date="2015" name="Data Brief">
        <title>Shoot transcriptome of the giant reed, Arundo donax.</title>
        <authorList>
            <person name="Barrero R.A."/>
            <person name="Guerrero F.D."/>
            <person name="Moolhuijzen P."/>
            <person name="Goolsby J.A."/>
            <person name="Tidwell J."/>
            <person name="Bellgard S.E."/>
            <person name="Bellgard M.I."/>
        </authorList>
    </citation>
    <scope>NUCLEOTIDE SEQUENCE</scope>
    <source>
        <tissue evidence="1">Shoot tissue taken approximately 20 cm above the soil surface</tissue>
    </source>
</reference>
<proteinExistence type="predicted"/>
<dbReference type="EMBL" id="GBRH01205168">
    <property type="protein sequence ID" value="JAD92727.1"/>
    <property type="molecule type" value="Transcribed_RNA"/>
</dbReference>
<organism evidence="1">
    <name type="scientific">Arundo donax</name>
    <name type="common">Giant reed</name>
    <name type="synonym">Donax arundinaceus</name>
    <dbReference type="NCBI Taxonomy" id="35708"/>
    <lineage>
        <taxon>Eukaryota</taxon>
        <taxon>Viridiplantae</taxon>
        <taxon>Streptophyta</taxon>
        <taxon>Embryophyta</taxon>
        <taxon>Tracheophyta</taxon>
        <taxon>Spermatophyta</taxon>
        <taxon>Magnoliopsida</taxon>
        <taxon>Liliopsida</taxon>
        <taxon>Poales</taxon>
        <taxon>Poaceae</taxon>
        <taxon>PACMAD clade</taxon>
        <taxon>Arundinoideae</taxon>
        <taxon>Arundineae</taxon>
        <taxon>Arundo</taxon>
    </lineage>
</organism>
<evidence type="ECO:0000313" key="1">
    <source>
        <dbReference type="EMBL" id="JAD92727.1"/>
    </source>
</evidence>
<dbReference type="AlphaFoldDB" id="A0A0A9E9R9"/>
<protein>
    <submittedName>
        <fullName evidence="1">Uncharacterized protein</fullName>
    </submittedName>
</protein>
<sequence>MPAVSLASPFEILEISFSLGLRKESRLMYSGTFSLRGELKRTILKLVGSCLSCSRHFETLEF</sequence>